<dbReference type="GO" id="GO:0016747">
    <property type="term" value="F:acyltransferase activity, transferring groups other than amino-acyl groups"/>
    <property type="evidence" value="ECO:0007669"/>
    <property type="project" value="InterPro"/>
</dbReference>
<dbReference type="Proteomes" id="UP000269438">
    <property type="component" value="Unassembled WGS sequence"/>
</dbReference>
<sequence>MTTYVFSTDPARVDRDRVHAWLRDESYWAQDRSREAQETAMDASRNYGIYEEETGRQVAYARVVTDGATFGWICDVFVDSDTRGEGLGKMLMAAVIEDLEPLSLRRLILTTVTAQGLYEQYGFTHFADPTRVMVRGAGDTSGA</sequence>
<keyword evidence="2" id="KW-0808">Transferase</keyword>
<dbReference type="InterPro" id="IPR000182">
    <property type="entry name" value="GNAT_dom"/>
</dbReference>
<accession>A0A3L7AXH6</accession>
<comment type="caution">
    <text evidence="2">The sequence shown here is derived from an EMBL/GenBank/DDBJ whole genome shotgun (WGS) entry which is preliminary data.</text>
</comment>
<name>A0A3L7AXH6_9MICO</name>
<dbReference type="InterPro" id="IPR016181">
    <property type="entry name" value="Acyl_CoA_acyltransferase"/>
</dbReference>
<proteinExistence type="predicted"/>
<dbReference type="Gene3D" id="3.40.630.30">
    <property type="match status" value="1"/>
</dbReference>
<gene>
    <name evidence="2" type="ORF">D9V34_03840</name>
</gene>
<evidence type="ECO:0000313" key="3">
    <source>
        <dbReference type="Proteomes" id="UP000269438"/>
    </source>
</evidence>
<dbReference type="PANTHER" id="PTHR43233">
    <property type="entry name" value="FAMILY N-ACETYLTRANSFERASE, PUTATIVE (AFU_ORTHOLOGUE AFUA_6G03350)-RELATED"/>
    <property type="match status" value="1"/>
</dbReference>
<dbReference type="PANTHER" id="PTHR43233:SF1">
    <property type="entry name" value="FAMILY N-ACETYLTRANSFERASE, PUTATIVE (AFU_ORTHOLOGUE AFUA_6G03350)-RELATED"/>
    <property type="match status" value="1"/>
</dbReference>
<protein>
    <submittedName>
        <fullName evidence="2">N-acetyltransferase</fullName>
    </submittedName>
</protein>
<dbReference type="PROSITE" id="PS51186">
    <property type="entry name" value="GNAT"/>
    <property type="match status" value="1"/>
</dbReference>
<dbReference type="RefSeq" id="WP_121687563.1">
    <property type="nucleotide sequence ID" value="NZ_RCUY01000002.1"/>
</dbReference>
<evidence type="ECO:0000313" key="2">
    <source>
        <dbReference type="EMBL" id="RLP83942.1"/>
    </source>
</evidence>
<dbReference type="OrthoDB" id="3216107at2"/>
<dbReference type="CDD" id="cd04301">
    <property type="entry name" value="NAT_SF"/>
    <property type="match status" value="1"/>
</dbReference>
<dbReference type="Pfam" id="PF00583">
    <property type="entry name" value="Acetyltransf_1"/>
    <property type="match status" value="1"/>
</dbReference>
<dbReference type="AlphaFoldDB" id="A0A3L7AXH6"/>
<dbReference type="InterPro" id="IPR053144">
    <property type="entry name" value="Acetyltransferase_Butenolide"/>
</dbReference>
<keyword evidence="3" id="KW-1185">Reference proteome</keyword>
<evidence type="ECO:0000259" key="1">
    <source>
        <dbReference type="PROSITE" id="PS51186"/>
    </source>
</evidence>
<organism evidence="2 3">
    <name type="scientific">Mycetocola lacteus</name>
    <dbReference type="NCBI Taxonomy" id="76637"/>
    <lineage>
        <taxon>Bacteria</taxon>
        <taxon>Bacillati</taxon>
        <taxon>Actinomycetota</taxon>
        <taxon>Actinomycetes</taxon>
        <taxon>Micrococcales</taxon>
        <taxon>Microbacteriaceae</taxon>
        <taxon>Mycetocola</taxon>
    </lineage>
</organism>
<dbReference type="SUPFAM" id="SSF55729">
    <property type="entry name" value="Acyl-CoA N-acyltransferases (Nat)"/>
    <property type="match status" value="1"/>
</dbReference>
<reference evidence="2 3" key="1">
    <citation type="submission" date="2018-10" db="EMBL/GenBank/DDBJ databases">
        <authorList>
            <person name="Li J."/>
        </authorList>
    </citation>
    <scope>NUCLEOTIDE SEQUENCE [LARGE SCALE GENOMIC DNA]</scope>
    <source>
        <strain evidence="2 3">JCM 11654</strain>
    </source>
</reference>
<feature type="domain" description="N-acetyltransferase" evidence="1">
    <location>
        <begin position="1"/>
        <end position="138"/>
    </location>
</feature>
<dbReference type="EMBL" id="RCUY01000002">
    <property type="protein sequence ID" value="RLP83942.1"/>
    <property type="molecule type" value="Genomic_DNA"/>
</dbReference>